<evidence type="ECO:0000259" key="9">
    <source>
        <dbReference type="Pfam" id="PF02224"/>
    </source>
</evidence>
<dbReference type="InterPro" id="IPR011994">
    <property type="entry name" value="Cytidylate_kinase_dom"/>
</dbReference>
<evidence type="ECO:0000256" key="6">
    <source>
        <dbReference type="ARBA" id="ARBA00047615"/>
    </source>
</evidence>
<reference evidence="11" key="1">
    <citation type="submission" date="2016-10" db="EMBL/GenBank/DDBJ databases">
        <authorList>
            <person name="Varghese N."/>
            <person name="Submissions S."/>
        </authorList>
    </citation>
    <scope>NUCLEOTIDE SEQUENCE [LARGE SCALE GENOMIC DNA]</scope>
    <source>
        <strain evidence="11">DSM 22002</strain>
    </source>
</reference>
<sequence>MGGGLVTTVAIDGPAGSGKSSVARVAAEQLGFHLLDTGAAYRSLAWLVLERGLDPYVEADVLSLLDDFDYAVDVSGETQRFSVGGVDVTGAIRTERISGAVSGVARVPAVREAVNVRFRALIADARPGIVVEGRDITTVVAPDADVRILLTADEEVRIRRRIGDVGDAAGVAERLSARDRSDNQVVDFMTPAPGVTLVDSTHLDFDETVQAVVELVRTQERA</sequence>
<evidence type="ECO:0000313" key="10">
    <source>
        <dbReference type="EMBL" id="SDH20664.1"/>
    </source>
</evidence>
<dbReference type="InterPro" id="IPR027417">
    <property type="entry name" value="P-loop_NTPase"/>
</dbReference>
<dbReference type="GO" id="GO:0006220">
    <property type="term" value="P:pyrimidine nucleotide metabolic process"/>
    <property type="evidence" value="ECO:0007669"/>
    <property type="project" value="UniProtKB-UniRule"/>
</dbReference>
<dbReference type="RefSeq" id="WP_092501966.1">
    <property type="nucleotide sequence ID" value="NZ_LT629695.1"/>
</dbReference>
<evidence type="ECO:0000256" key="5">
    <source>
        <dbReference type="ARBA" id="ARBA00022840"/>
    </source>
</evidence>
<dbReference type="NCBIfam" id="TIGR00017">
    <property type="entry name" value="cmk"/>
    <property type="match status" value="1"/>
</dbReference>
<evidence type="ECO:0000313" key="11">
    <source>
        <dbReference type="Proteomes" id="UP000198822"/>
    </source>
</evidence>
<evidence type="ECO:0000256" key="3">
    <source>
        <dbReference type="ARBA" id="ARBA00022741"/>
    </source>
</evidence>
<dbReference type="EMBL" id="LT629695">
    <property type="protein sequence ID" value="SDH20664.1"/>
    <property type="molecule type" value="Genomic_DNA"/>
</dbReference>
<keyword evidence="5 8" id="KW-0067">ATP-binding</keyword>
<evidence type="ECO:0000256" key="7">
    <source>
        <dbReference type="ARBA" id="ARBA00048478"/>
    </source>
</evidence>
<dbReference type="Pfam" id="PF02224">
    <property type="entry name" value="Cytidylate_kin"/>
    <property type="match status" value="1"/>
</dbReference>
<dbReference type="OrthoDB" id="9807434at2"/>
<comment type="subcellular location">
    <subcellularLocation>
        <location evidence="8">Cytoplasm</location>
    </subcellularLocation>
</comment>
<evidence type="ECO:0000256" key="4">
    <source>
        <dbReference type="ARBA" id="ARBA00022777"/>
    </source>
</evidence>
<accession>A0A1G8AI60</accession>
<dbReference type="GO" id="GO:0005737">
    <property type="term" value="C:cytoplasm"/>
    <property type="evidence" value="ECO:0007669"/>
    <property type="project" value="UniProtKB-SubCell"/>
</dbReference>
<organism evidence="10 11">
    <name type="scientific">Agrococcus jejuensis</name>
    <dbReference type="NCBI Taxonomy" id="399736"/>
    <lineage>
        <taxon>Bacteria</taxon>
        <taxon>Bacillati</taxon>
        <taxon>Actinomycetota</taxon>
        <taxon>Actinomycetes</taxon>
        <taxon>Micrococcales</taxon>
        <taxon>Microbacteriaceae</taxon>
        <taxon>Agrococcus</taxon>
    </lineage>
</organism>
<comment type="catalytic activity">
    <reaction evidence="7 8">
        <text>CMP + ATP = CDP + ADP</text>
        <dbReference type="Rhea" id="RHEA:11600"/>
        <dbReference type="ChEBI" id="CHEBI:30616"/>
        <dbReference type="ChEBI" id="CHEBI:58069"/>
        <dbReference type="ChEBI" id="CHEBI:60377"/>
        <dbReference type="ChEBI" id="CHEBI:456216"/>
        <dbReference type="EC" id="2.7.4.25"/>
    </reaction>
</comment>
<name>A0A1G8AI60_9MICO</name>
<evidence type="ECO:0000256" key="8">
    <source>
        <dbReference type="HAMAP-Rule" id="MF_00238"/>
    </source>
</evidence>
<dbReference type="AlphaFoldDB" id="A0A1G8AI60"/>
<keyword evidence="11" id="KW-1185">Reference proteome</keyword>
<keyword evidence="2 8" id="KW-0808">Transferase</keyword>
<dbReference type="GO" id="GO:0036431">
    <property type="term" value="F:dCMP kinase activity"/>
    <property type="evidence" value="ECO:0007669"/>
    <property type="project" value="InterPro"/>
</dbReference>
<comment type="catalytic activity">
    <reaction evidence="6 8">
        <text>dCMP + ATP = dCDP + ADP</text>
        <dbReference type="Rhea" id="RHEA:25094"/>
        <dbReference type="ChEBI" id="CHEBI:30616"/>
        <dbReference type="ChEBI" id="CHEBI:57566"/>
        <dbReference type="ChEBI" id="CHEBI:58593"/>
        <dbReference type="ChEBI" id="CHEBI:456216"/>
        <dbReference type="EC" id="2.7.4.25"/>
    </reaction>
</comment>
<dbReference type="Gene3D" id="3.40.50.300">
    <property type="entry name" value="P-loop containing nucleotide triphosphate hydrolases"/>
    <property type="match status" value="1"/>
</dbReference>
<evidence type="ECO:0000256" key="1">
    <source>
        <dbReference type="ARBA" id="ARBA00009427"/>
    </source>
</evidence>
<dbReference type="GO" id="GO:0005524">
    <property type="term" value="F:ATP binding"/>
    <property type="evidence" value="ECO:0007669"/>
    <property type="project" value="UniProtKB-UniRule"/>
</dbReference>
<keyword evidence="8" id="KW-0963">Cytoplasm</keyword>
<dbReference type="CDD" id="cd02019">
    <property type="entry name" value="NK"/>
    <property type="match status" value="1"/>
</dbReference>
<dbReference type="EC" id="2.7.4.25" evidence="8"/>
<protein>
    <recommendedName>
        <fullName evidence="8">Cytidylate kinase</fullName>
        <shortName evidence="8">CK</shortName>
        <ecNumber evidence="8">2.7.4.25</ecNumber>
    </recommendedName>
    <alternativeName>
        <fullName evidence="8">Cytidine monophosphate kinase</fullName>
        <shortName evidence="8">CMP kinase</shortName>
    </alternativeName>
</protein>
<keyword evidence="4 8" id="KW-0418">Kinase</keyword>
<dbReference type="SUPFAM" id="SSF52540">
    <property type="entry name" value="P-loop containing nucleoside triphosphate hydrolases"/>
    <property type="match status" value="1"/>
</dbReference>
<gene>
    <name evidence="8" type="primary">cmk</name>
    <name evidence="10" type="ORF">SAMN04489720_0396</name>
</gene>
<dbReference type="HAMAP" id="MF_00238">
    <property type="entry name" value="Cytidyl_kinase_type1"/>
    <property type="match status" value="1"/>
</dbReference>
<feature type="domain" description="Cytidylate kinase" evidence="9">
    <location>
        <begin position="9"/>
        <end position="217"/>
    </location>
</feature>
<dbReference type="Proteomes" id="UP000198822">
    <property type="component" value="Chromosome I"/>
</dbReference>
<evidence type="ECO:0000256" key="2">
    <source>
        <dbReference type="ARBA" id="ARBA00022679"/>
    </source>
</evidence>
<dbReference type="GO" id="GO:0036430">
    <property type="term" value="F:CMP kinase activity"/>
    <property type="evidence" value="ECO:0007669"/>
    <property type="project" value="RHEA"/>
</dbReference>
<comment type="similarity">
    <text evidence="1 8">Belongs to the cytidylate kinase family. Type 1 subfamily.</text>
</comment>
<dbReference type="InterPro" id="IPR003136">
    <property type="entry name" value="Cytidylate_kin"/>
</dbReference>
<feature type="binding site" evidence="8">
    <location>
        <begin position="13"/>
        <end position="21"/>
    </location>
    <ligand>
        <name>ATP</name>
        <dbReference type="ChEBI" id="CHEBI:30616"/>
    </ligand>
</feature>
<proteinExistence type="inferred from homology"/>
<dbReference type="CDD" id="cd02020">
    <property type="entry name" value="CMPK"/>
    <property type="match status" value="1"/>
</dbReference>
<dbReference type="STRING" id="399736.SAMN04489720_0396"/>
<keyword evidence="3 8" id="KW-0547">Nucleotide-binding</keyword>